<dbReference type="GO" id="GO:0003677">
    <property type="term" value="F:DNA binding"/>
    <property type="evidence" value="ECO:0007669"/>
    <property type="project" value="InterPro"/>
</dbReference>
<comment type="caution">
    <text evidence="2">The sequence shown here is derived from an EMBL/GenBank/DDBJ whole genome shotgun (WGS) entry which is preliminary data.</text>
</comment>
<proteinExistence type="predicted"/>
<name>A0A9W5V0T2_BACCE</name>
<dbReference type="Proteomes" id="UP000014018">
    <property type="component" value="Unassembled WGS sequence"/>
</dbReference>
<feature type="domain" description="Antirepressor protein C-terminal" evidence="1">
    <location>
        <begin position="15"/>
        <end position="124"/>
    </location>
</feature>
<reference evidence="2 3" key="1">
    <citation type="submission" date="2012-12" db="EMBL/GenBank/DDBJ databases">
        <title>The Genome Sequence of Bacillus cereus VD133.</title>
        <authorList>
            <consortium name="The Broad Institute Genome Sequencing Platform"/>
            <consortium name="The Broad Institute Genome Sequencing Center for Infectious Disease"/>
            <person name="Feldgarden M."/>
            <person name="Van der Auwera G.A."/>
            <person name="Mahillon J."/>
            <person name="Duprez V."/>
            <person name="Timmery S."/>
            <person name="Mattelet C."/>
            <person name="Dierick K."/>
            <person name="Sun M."/>
            <person name="Yu Z."/>
            <person name="Zhu L."/>
            <person name="Hu X."/>
            <person name="Shank E.B."/>
            <person name="Swiecicka I."/>
            <person name="Hansen B.M."/>
            <person name="Andrup L."/>
            <person name="Walker B."/>
            <person name="Young S.K."/>
            <person name="Zeng Q."/>
            <person name="Gargeya S."/>
            <person name="Fitzgerald M."/>
            <person name="Haas B."/>
            <person name="Abouelleil A."/>
            <person name="Alvarado L."/>
            <person name="Arachchi H.M."/>
            <person name="Berlin A.M."/>
            <person name="Chapman S.B."/>
            <person name="Dewar J."/>
            <person name="Goldberg J."/>
            <person name="Griggs A."/>
            <person name="Gujja S."/>
            <person name="Hansen M."/>
            <person name="Howarth C."/>
            <person name="Imamovic A."/>
            <person name="Larimer J."/>
            <person name="McCowan C."/>
            <person name="Murphy C."/>
            <person name="Neiman D."/>
            <person name="Pearson M."/>
            <person name="Priest M."/>
            <person name="Roberts A."/>
            <person name="Saif S."/>
            <person name="Shea T."/>
            <person name="Sisk P."/>
            <person name="Sykes S."/>
            <person name="Wortman J."/>
            <person name="Nusbaum C."/>
            <person name="Birren B."/>
        </authorList>
    </citation>
    <scope>NUCLEOTIDE SEQUENCE [LARGE SCALE GENOMIC DNA]</scope>
    <source>
        <strain evidence="2 3">VD133</strain>
    </source>
</reference>
<evidence type="ECO:0000313" key="2">
    <source>
        <dbReference type="EMBL" id="EOO30749.1"/>
    </source>
</evidence>
<sequence>MMVLDLHNKNQELTNQIEAQKHKVLFAESVQASTNSILVKELSVQLKQRGIDIGQNRLFKYFRENGYLCKKKGNMYNTPTQRSMEMGLFERQPYIRTNSKGEFETKYTPKVTGKGQLYFINKFLGKNQTA</sequence>
<dbReference type="Pfam" id="PF03374">
    <property type="entry name" value="ANT"/>
    <property type="match status" value="1"/>
</dbReference>
<dbReference type="InterPro" id="IPR005039">
    <property type="entry name" value="Ant_C"/>
</dbReference>
<gene>
    <name evidence="2" type="ORF">IIU_05066</name>
</gene>
<evidence type="ECO:0000313" key="3">
    <source>
        <dbReference type="Proteomes" id="UP000014018"/>
    </source>
</evidence>
<accession>A0A9W5V0T2</accession>
<protein>
    <recommendedName>
        <fullName evidence="1">Antirepressor protein C-terminal domain-containing protein</fullName>
    </recommendedName>
</protein>
<dbReference type="EMBL" id="AHFB01000084">
    <property type="protein sequence ID" value="EOO30749.1"/>
    <property type="molecule type" value="Genomic_DNA"/>
</dbReference>
<dbReference type="AlphaFoldDB" id="A0A9W5V0T2"/>
<evidence type="ECO:0000259" key="1">
    <source>
        <dbReference type="Pfam" id="PF03374"/>
    </source>
</evidence>
<organism evidence="2 3">
    <name type="scientific">Bacillus cereus VD133</name>
    <dbReference type="NCBI Taxonomy" id="1053233"/>
    <lineage>
        <taxon>Bacteria</taxon>
        <taxon>Bacillati</taxon>
        <taxon>Bacillota</taxon>
        <taxon>Bacilli</taxon>
        <taxon>Bacillales</taxon>
        <taxon>Bacillaceae</taxon>
        <taxon>Bacillus</taxon>
        <taxon>Bacillus cereus group</taxon>
    </lineage>
</organism>